<feature type="region of interest" description="Disordered" evidence="1">
    <location>
        <begin position="43"/>
        <end position="63"/>
    </location>
</feature>
<dbReference type="EMBL" id="JASCZI010061556">
    <property type="protein sequence ID" value="MED6138997.1"/>
    <property type="molecule type" value="Genomic_DNA"/>
</dbReference>
<organism evidence="2 3">
    <name type="scientific">Stylosanthes scabra</name>
    <dbReference type="NCBI Taxonomy" id="79078"/>
    <lineage>
        <taxon>Eukaryota</taxon>
        <taxon>Viridiplantae</taxon>
        <taxon>Streptophyta</taxon>
        <taxon>Embryophyta</taxon>
        <taxon>Tracheophyta</taxon>
        <taxon>Spermatophyta</taxon>
        <taxon>Magnoliopsida</taxon>
        <taxon>eudicotyledons</taxon>
        <taxon>Gunneridae</taxon>
        <taxon>Pentapetalae</taxon>
        <taxon>rosids</taxon>
        <taxon>fabids</taxon>
        <taxon>Fabales</taxon>
        <taxon>Fabaceae</taxon>
        <taxon>Papilionoideae</taxon>
        <taxon>50 kb inversion clade</taxon>
        <taxon>dalbergioids sensu lato</taxon>
        <taxon>Dalbergieae</taxon>
        <taxon>Pterocarpus clade</taxon>
        <taxon>Stylosanthes</taxon>
    </lineage>
</organism>
<dbReference type="Proteomes" id="UP001341840">
    <property type="component" value="Unassembled WGS sequence"/>
</dbReference>
<evidence type="ECO:0000313" key="3">
    <source>
        <dbReference type="Proteomes" id="UP001341840"/>
    </source>
</evidence>
<accession>A0ABU6SRA9</accession>
<protein>
    <submittedName>
        <fullName evidence="2">Uncharacterized protein</fullName>
    </submittedName>
</protein>
<keyword evidence="3" id="KW-1185">Reference proteome</keyword>
<comment type="caution">
    <text evidence="2">The sequence shown here is derived from an EMBL/GenBank/DDBJ whole genome shotgun (WGS) entry which is preliminary data.</text>
</comment>
<name>A0ABU6SRA9_9FABA</name>
<evidence type="ECO:0000313" key="2">
    <source>
        <dbReference type="EMBL" id="MED6138997.1"/>
    </source>
</evidence>
<evidence type="ECO:0000256" key="1">
    <source>
        <dbReference type="SAM" id="MobiDB-lite"/>
    </source>
</evidence>
<reference evidence="2 3" key="1">
    <citation type="journal article" date="2023" name="Plants (Basel)">
        <title>Bridging the Gap: Combining Genomics and Transcriptomics Approaches to Understand Stylosanthes scabra, an Orphan Legume from the Brazilian Caatinga.</title>
        <authorList>
            <person name="Ferreira-Neto J.R.C."/>
            <person name="da Silva M.D."/>
            <person name="Binneck E."/>
            <person name="de Melo N.F."/>
            <person name="da Silva R.H."/>
            <person name="de Melo A.L.T.M."/>
            <person name="Pandolfi V."/>
            <person name="Bustamante F.O."/>
            <person name="Brasileiro-Vidal A.C."/>
            <person name="Benko-Iseppon A.M."/>
        </authorList>
    </citation>
    <scope>NUCLEOTIDE SEQUENCE [LARGE SCALE GENOMIC DNA]</scope>
    <source>
        <tissue evidence="2">Leaves</tissue>
    </source>
</reference>
<proteinExistence type="predicted"/>
<sequence>MREKRGAFGFTVQTPSRGRAVPRARACHAMGAQKHVVMGSRGRAALPGPFPRAPSARAQTHQGHCTNVRAVRVRQERGAAAPCYLVASSECGQAHRAGATRPSYQVIYHSEVKYRSLED</sequence>
<gene>
    <name evidence="2" type="ORF">PIB30_079773</name>
</gene>